<keyword evidence="1" id="KW-0472">Membrane</keyword>
<keyword evidence="1" id="KW-1133">Transmembrane helix</keyword>
<name>A0A0S4TVJ9_RALSL</name>
<feature type="transmembrane region" description="Helical" evidence="1">
    <location>
        <begin position="21"/>
        <end position="42"/>
    </location>
</feature>
<keyword evidence="1" id="KW-0812">Transmembrane</keyword>
<gene>
    <name evidence="2" type="ORF">RUN39_v1_680045</name>
</gene>
<evidence type="ECO:0008006" key="3">
    <source>
        <dbReference type="Google" id="ProtNLM"/>
    </source>
</evidence>
<reference evidence="2" key="1">
    <citation type="submission" date="2015-10" db="EMBL/GenBank/DDBJ databases">
        <authorList>
            <person name="Gilbert D.G."/>
        </authorList>
    </citation>
    <scope>NUCLEOTIDE SEQUENCE</scope>
    <source>
        <strain evidence="2">Phyl III-seqv23</strain>
    </source>
</reference>
<evidence type="ECO:0000256" key="1">
    <source>
        <dbReference type="SAM" id="Phobius"/>
    </source>
</evidence>
<dbReference type="AlphaFoldDB" id="A0A0S4TVJ9"/>
<accession>A0A0S4TVJ9</accession>
<dbReference type="EMBL" id="LN899819">
    <property type="protein sequence ID" value="CUV14041.1"/>
    <property type="molecule type" value="Genomic_DNA"/>
</dbReference>
<sequence>MRPRSLPRFTRAQRGQAATEMVVATAFLLPLFLSIVYVARYIDIKQTTVQASRYVAFERATDPSSKRKDSDLANEVRTRFFASGNRFNGNIDSVAFVAGTPSTDEDNSFWSDQSGKRLLNSFTDVNVFTANRSAPGKISGIVSKSTAALFGLNTKGFVIGNVEATLQNVDGFDPLAAIDMRIGATTAILGDTWGANGAGQVRTRIRKTVPASYLGSALNTFAWFLTPFESAFSDYDFGCINPDVVPKDRLQPYKANGYCSD</sequence>
<protein>
    <recommendedName>
        <fullName evidence="3">Pilus assembly protein</fullName>
    </recommendedName>
</protein>
<organism evidence="2">
    <name type="scientific">Ralstonia solanacearum</name>
    <name type="common">Pseudomonas solanacearum</name>
    <dbReference type="NCBI Taxonomy" id="305"/>
    <lineage>
        <taxon>Bacteria</taxon>
        <taxon>Pseudomonadati</taxon>
        <taxon>Pseudomonadota</taxon>
        <taxon>Betaproteobacteria</taxon>
        <taxon>Burkholderiales</taxon>
        <taxon>Burkholderiaceae</taxon>
        <taxon>Ralstonia</taxon>
        <taxon>Ralstonia solanacearum species complex</taxon>
    </lineage>
</organism>
<proteinExistence type="predicted"/>
<evidence type="ECO:0000313" key="2">
    <source>
        <dbReference type="EMBL" id="CUV14041.1"/>
    </source>
</evidence>